<name>A0AAJ0F9D2_9PEZI</name>
<feature type="region of interest" description="Disordered" evidence="1">
    <location>
        <begin position="1"/>
        <end position="144"/>
    </location>
</feature>
<evidence type="ECO:0000313" key="4">
    <source>
        <dbReference type="Proteomes" id="UP001239445"/>
    </source>
</evidence>
<comment type="caution">
    <text evidence="3">The sequence shown here is derived from an EMBL/GenBank/DDBJ whole genome shotgun (WGS) entry which is preliminary data.</text>
</comment>
<sequence>MASMATVLQEAGSSSLRPSSSTTPSPHSFTGSKQPAPASASGPSRQESLPHVGPSPSAEPPRVSTYQFATSPSPAGPYGLYPSGSFQKPQPLLPTPHNNGKSAQKEVVGKPGRKATTPLLNPSPPDPSISGTSGQLSAPKNQNSPAVHSFAAKWTNSFFGLRSPKISSIVGADRDTTPDAAGGMISTRSGPRPPDEAILYAEMARHGGNYVPDGPTAELAYQVDITPPVSTRTPPPNVIIDPVAFQATGQTSGPQQVDSSGDINNSTWVSTRRNISNIAPPVSLAAMISPDPDETSHAPFDSQHTMTEAFKNTPEKAATSATGFADRAYYDVSKPTCSLNLVCYRSGAKGCELQQIQCTLRSKFPTDESFHNTIEANPHLVYTDVQFFLQMQHLFRTKMCGFFRRHFSLKSLRALRILVYTPTTRPTVVPFDDFVLQEMIYAYRNPSKLPDNDDWIKWVFRLRRQDRRHAVEFVEGWNTTRIAVAGTIPWLSSCLVGVIWTATGGDVQAAFTVASFILTSSSIILALLAIISSVESSGVTTR</sequence>
<feature type="compositionally biased region" description="Low complexity" evidence="1">
    <location>
        <begin position="13"/>
        <end position="32"/>
    </location>
</feature>
<dbReference type="EMBL" id="MU839827">
    <property type="protein sequence ID" value="KAK1760091.1"/>
    <property type="molecule type" value="Genomic_DNA"/>
</dbReference>
<proteinExistence type="predicted"/>
<accession>A0AAJ0F9D2</accession>
<keyword evidence="2" id="KW-0812">Transmembrane</keyword>
<feature type="region of interest" description="Disordered" evidence="1">
    <location>
        <begin position="170"/>
        <end position="194"/>
    </location>
</feature>
<keyword evidence="2" id="KW-0472">Membrane</keyword>
<feature type="transmembrane region" description="Helical" evidence="2">
    <location>
        <begin position="482"/>
        <end position="502"/>
    </location>
</feature>
<keyword evidence="2" id="KW-1133">Transmembrane helix</keyword>
<protein>
    <recommendedName>
        <fullName evidence="5">Transmembrane protein</fullName>
    </recommendedName>
</protein>
<evidence type="ECO:0000313" key="3">
    <source>
        <dbReference type="EMBL" id="KAK1760091.1"/>
    </source>
</evidence>
<gene>
    <name evidence="3" type="ORF">QBC47DRAFT_417</name>
</gene>
<dbReference type="AlphaFoldDB" id="A0AAJ0F9D2"/>
<reference evidence="3" key="1">
    <citation type="submission" date="2023-06" db="EMBL/GenBank/DDBJ databases">
        <title>Genome-scale phylogeny and comparative genomics of the fungal order Sordariales.</title>
        <authorList>
            <consortium name="Lawrence Berkeley National Laboratory"/>
            <person name="Hensen N."/>
            <person name="Bonometti L."/>
            <person name="Westerberg I."/>
            <person name="Brannstrom I.O."/>
            <person name="Guillou S."/>
            <person name="Cros-Aarteil S."/>
            <person name="Calhoun S."/>
            <person name="Haridas S."/>
            <person name="Kuo A."/>
            <person name="Mondo S."/>
            <person name="Pangilinan J."/>
            <person name="Riley R."/>
            <person name="Labutti K."/>
            <person name="Andreopoulos B."/>
            <person name="Lipzen A."/>
            <person name="Chen C."/>
            <person name="Yanf M."/>
            <person name="Daum C."/>
            <person name="Ng V."/>
            <person name="Clum A."/>
            <person name="Steindorff A."/>
            <person name="Ohm R."/>
            <person name="Martin F."/>
            <person name="Silar P."/>
            <person name="Natvig D."/>
            <person name="Lalanne C."/>
            <person name="Gautier V."/>
            <person name="Ament-Velasquez S.L."/>
            <person name="Kruys A."/>
            <person name="Hutchinson M.I."/>
            <person name="Powell A.J."/>
            <person name="Barry K."/>
            <person name="Miller A.N."/>
            <person name="Grigoriev I.V."/>
            <person name="Debuchy R."/>
            <person name="Gladieux P."/>
            <person name="Thoren M.H."/>
            <person name="Johannesson H."/>
        </authorList>
    </citation>
    <scope>NUCLEOTIDE SEQUENCE</scope>
    <source>
        <strain evidence="3">PSN4</strain>
    </source>
</reference>
<evidence type="ECO:0008006" key="5">
    <source>
        <dbReference type="Google" id="ProtNLM"/>
    </source>
</evidence>
<organism evidence="3 4">
    <name type="scientific">Echria macrotheca</name>
    <dbReference type="NCBI Taxonomy" id="438768"/>
    <lineage>
        <taxon>Eukaryota</taxon>
        <taxon>Fungi</taxon>
        <taxon>Dikarya</taxon>
        <taxon>Ascomycota</taxon>
        <taxon>Pezizomycotina</taxon>
        <taxon>Sordariomycetes</taxon>
        <taxon>Sordariomycetidae</taxon>
        <taxon>Sordariales</taxon>
        <taxon>Schizotheciaceae</taxon>
        <taxon>Echria</taxon>
    </lineage>
</organism>
<evidence type="ECO:0000256" key="1">
    <source>
        <dbReference type="SAM" id="MobiDB-lite"/>
    </source>
</evidence>
<feature type="transmembrane region" description="Helical" evidence="2">
    <location>
        <begin position="509"/>
        <end position="531"/>
    </location>
</feature>
<dbReference type="Proteomes" id="UP001239445">
    <property type="component" value="Unassembled WGS sequence"/>
</dbReference>
<keyword evidence="4" id="KW-1185">Reference proteome</keyword>
<feature type="compositionally biased region" description="Polar residues" evidence="1">
    <location>
        <begin position="129"/>
        <end position="144"/>
    </location>
</feature>
<evidence type="ECO:0000256" key="2">
    <source>
        <dbReference type="SAM" id="Phobius"/>
    </source>
</evidence>
<feature type="compositionally biased region" description="Polar residues" evidence="1">
    <location>
        <begin position="64"/>
        <end position="73"/>
    </location>
</feature>